<name>A0AAD5T7V6_9FUNG</name>
<dbReference type="Pfam" id="PF08264">
    <property type="entry name" value="Anticodon_1"/>
    <property type="match status" value="1"/>
</dbReference>
<evidence type="ECO:0000256" key="9">
    <source>
        <dbReference type="RuleBase" id="RU363039"/>
    </source>
</evidence>
<keyword evidence="3 9" id="KW-0436">Ligase</keyword>
<feature type="domain" description="Leucyl-tRNA synthetase editing" evidence="12">
    <location>
        <begin position="163"/>
        <end position="299"/>
    </location>
</feature>
<dbReference type="PANTHER" id="PTHR43740:SF2">
    <property type="entry name" value="LEUCINE--TRNA LIGASE, MITOCHONDRIAL"/>
    <property type="match status" value="1"/>
</dbReference>
<dbReference type="AlphaFoldDB" id="A0AAD5T7V6"/>
<evidence type="ECO:0000259" key="11">
    <source>
        <dbReference type="Pfam" id="PF09334"/>
    </source>
</evidence>
<dbReference type="Pfam" id="PF13603">
    <property type="entry name" value="tRNA-synt_1_2"/>
    <property type="match status" value="1"/>
</dbReference>
<dbReference type="InterPro" id="IPR013155">
    <property type="entry name" value="M/V/L/I-tRNA-synth_anticd-bd"/>
</dbReference>
<keyword evidence="4 9" id="KW-0547">Nucleotide-binding</keyword>
<keyword evidence="6 9" id="KW-0648">Protein biosynthesis</keyword>
<dbReference type="CDD" id="cd00812">
    <property type="entry name" value="LeuRS_core"/>
    <property type="match status" value="1"/>
</dbReference>
<evidence type="ECO:0000256" key="8">
    <source>
        <dbReference type="ARBA" id="ARBA00047469"/>
    </source>
</evidence>
<comment type="similarity">
    <text evidence="1 9">Belongs to the class-I aminoacyl-tRNA synthetase family.</text>
</comment>
<dbReference type="NCBIfam" id="TIGR00396">
    <property type="entry name" value="leuS_bact"/>
    <property type="match status" value="1"/>
</dbReference>
<evidence type="ECO:0000256" key="6">
    <source>
        <dbReference type="ARBA" id="ARBA00022917"/>
    </source>
</evidence>
<sequence>SDNKLSEVKSLVDVVFPIGFDSFGLPAENAAIDRRANPRSWTAENISAMKAQLKSMDISFDWHRELSTCEPEYYKWTQYLFLKLYEHGLVYRKHSSVNWDPIDETVLANEQVDNQGRAERSGALVEKRKLEQWYFKITEYQNELLQDLDSLNWPRRIKQLQANWIGKENGYQIFCQIDGESNQGLDVFFTNSEAGLFAEYVAISSEHPLIESKAIPERYKAQVQNLAAKIRNAPINQRGNSGCFTGLNCTNPLNSQLIPVYLSGNVDPEFASGATFGASQVDAKDADFVSVHSISKRKNEDNSVASEKKKFLERHKKTYVSNLNSFSQFKLRDWLISRQRYWGTPVPFIHCLSCGPVPVPESDLPVKLPENIVFSGRGGSPLASVKEWVDCKCPKCKSDAKRDTDTMDTFVDSSWYWLRHLDVKNQIQFSLNYFRICDPQIAAQNLPVTTYVGGIEHAILHLLYARFIGKFLFKSGIVPSLSSSWSGEPFQTLLAQGMVTGRTVKCKTSGRYLKPNEVDWTDANNPIIKESGEAAVVSHEKMSKSKYNGVDLLEVISKYGSDCTRLYIMYKAAPADELMWDEHGIVGMQRWMAKCRKLVDRVVAIESAEHFESLDIKRAQQITKETLFVLNTTIQEITIAITKTYGFHVAIASLIKLSNHLDSLPLESLPFTKPVIRESAEALVQMLSIFAPRISNELWATLGHAVSVHETSWPTVATDALNLETGVCVIMVDGKMRGTTEIPKTAMKSTSEVEKHVLKSEVGRKWLFNEVTGDKLVFKKVLVMKEGSVVNFLK</sequence>
<comment type="caution">
    <text evidence="13">The sequence shown here is derived from an EMBL/GenBank/DDBJ whole genome shotgun (WGS) entry which is preliminary data.</text>
</comment>
<evidence type="ECO:0000256" key="7">
    <source>
        <dbReference type="ARBA" id="ARBA00023146"/>
    </source>
</evidence>
<dbReference type="GO" id="GO:0006429">
    <property type="term" value="P:leucyl-tRNA aminoacylation"/>
    <property type="evidence" value="ECO:0007669"/>
    <property type="project" value="InterPro"/>
</dbReference>
<dbReference type="InterPro" id="IPR009080">
    <property type="entry name" value="tRNAsynth_Ia_anticodon-bd"/>
</dbReference>
<dbReference type="Proteomes" id="UP001211907">
    <property type="component" value="Unassembled WGS sequence"/>
</dbReference>
<accession>A0AAD5T7V6</accession>
<evidence type="ECO:0000313" key="14">
    <source>
        <dbReference type="Proteomes" id="UP001211907"/>
    </source>
</evidence>
<reference evidence="13" key="1">
    <citation type="submission" date="2020-05" db="EMBL/GenBank/DDBJ databases">
        <title>Phylogenomic resolution of chytrid fungi.</title>
        <authorList>
            <person name="Stajich J.E."/>
            <person name="Amses K."/>
            <person name="Simmons R."/>
            <person name="Seto K."/>
            <person name="Myers J."/>
            <person name="Bonds A."/>
            <person name="Quandt C.A."/>
            <person name="Barry K."/>
            <person name="Liu P."/>
            <person name="Grigoriev I."/>
            <person name="Longcore J.E."/>
            <person name="James T.Y."/>
        </authorList>
    </citation>
    <scope>NUCLEOTIDE SEQUENCE</scope>
    <source>
        <strain evidence="13">JEL0513</strain>
    </source>
</reference>
<dbReference type="InterPro" id="IPR009008">
    <property type="entry name" value="Val/Leu/Ile-tRNA-synth_edit"/>
</dbReference>
<gene>
    <name evidence="13" type="ORF">HK100_011037</name>
</gene>
<evidence type="ECO:0000256" key="3">
    <source>
        <dbReference type="ARBA" id="ARBA00022598"/>
    </source>
</evidence>
<feature type="domain" description="Methionyl/Leucyl tRNA synthetase" evidence="11">
    <location>
        <begin position="13"/>
        <end position="114"/>
    </location>
</feature>
<organism evidence="13 14">
    <name type="scientific">Physocladia obscura</name>
    <dbReference type="NCBI Taxonomy" id="109957"/>
    <lineage>
        <taxon>Eukaryota</taxon>
        <taxon>Fungi</taxon>
        <taxon>Fungi incertae sedis</taxon>
        <taxon>Chytridiomycota</taxon>
        <taxon>Chytridiomycota incertae sedis</taxon>
        <taxon>Chytridiomycetes</taxon>
        <taxon>Chytridiales</taxon>
        <taxon>Chytriomycetaceae</taxon>
        <taxon>Physocladia</taxon>
    </lineage>
</organism>
<dbReference type="PANTHER" id="PTHR43740">
    <property type="entry name" value="LEUCYL-TRNA SYNTHETASE"/>
    <property type="match status" value="1"/>
</dbReference>
<protein>
    <recommendedName>
        <fullName evidence="2">leucine--tRNA ligase</fullName>
        <ecNumber evidence="2">6.1.1.4</ecNumber>
    </recommendedName>
</protein>
<evidence type="ECO:0000256" key="5">
    <source>
        <dbReference type="ARBA" id="ARBA00022840"/>
    </source>
</evidence>
<feature type="domain" description="Methionyl/Valyl/Leucyl/Isoleucyl-tRNA synthetase anticodon-binding" evidence="10">
    <location>
        <begin position="627"/>
        <end position="747"/>
    </location>
</feature>
<dbReference type="Pfam" id="PF09334">
    <property type="entry name" value="tRNA-synt_1g"/>
    <property type="match status" value="1"/>
</dbReference>
<keyword evidence="14" id="KW-1185">Reference proteome</keyword>
<evidence type="ECO:0000256" key="4">
    <source>
        <dbReference type="ARBA" id="ARBA00022741"/>
    </source>
</evidence>
<dbReference type="GO" id="GO:0004823">
    <property type="term" value="F:leucine-tRNA ligase activity"/>
    <property type="evidence" value="ECO:0007669"/>
    <property type="project" value="UniProtKB-EC"/>
</dbReference>
<dbReference type="EC" id="6.1.1.4" evidence="2"/>
<keyword evidence="7 9" id="KW-0030">Aminoacyl-tRNA synthetase</keyword>
<dbReference type="Gene3D" id="1.10.730.10">
    <property type="entry name" value="Isoleucyl-tRNA Synthetase, Domain 1"/>
    <property type="match status" value="1"/>
</dbReference>
<dbReference type="GO" id="GO:0032543">
    <property type="term" value="P:mitochondrial translation"/>
    <property type="evidence" value="ECO:0007669"/>
    <property type="project" value="TreeGrafter"/>
</dbReference>
<dbReference type="GO" id="GO:0005524">
    <property type="term" value="F:ATP binding"/>
    <property type="evidence" value="ECO:0007669"/>
    <property type="project" value="UniProtKB-KW"/>
</dbReference>
<dbReference type="Gene3D" id="3.40.50.620">
    <property type="entry name" value="HUPs"/>
    <property type="match status" value="2"/>
</dbReference>
<dbReference type="InterPro" id="IPR015413">
    <property type="entry name" value="Methionyl/Leucyl_tRNA_Synth"/>
</dbReference>
<dbReference type="SUPFAM" id="SSF47323">
    <property type="entry name" value="Anticodon-binding domain of a subclass of class I aminoacyl-tRNA synthetases"/>
    <property type="match status" value="1"/>
</dbReference>
<evidence type="ECO:0000256" key="2">
    <source>
        <dbReference type="ARBA" id="ARBA00013164"/>
    </source>
</evidence>
<evidence type="ECO:0000313" key="13">
    <source>
        <dbReference type="EMBL" id="KAJ3124985.1"/>
    </source>
</evidence>
<dbReference type="InterPro" id="IPR014729">
    <property type="entry name" value="Rossmann-like_a/b/a_fold"/>
</dbReference>
<dbReference type="SUPFAM" id="SSF50677">
    <property type="entry name" value="ValRS/IleRS/LeuRS editing domain"/>
    <property type="match status" value="1"/>
</dbReference>
<dbReference type="GO" id="GO:0005739">
    <property type="term" value="C:mitochondrion"/>
    <property type="evidence" value="ECO:0007669"/>
    <property type="project" value="TreeGrafter"/>
</dbReference>
<evidence type="ECO:0000259" key="10">
    <source>
        <dbReference type="Pfam" id="PF08264"/>
    </source>
</evidence>
<dbReference type="PRINTS" id="PR00985">
    <property type="entry name" value="TRNASYNTHLEU"/>
</dbReference>
<comment type="catalytic activity">
    <reaction evidence="8">
        <text>tRNA(Leu) + L-leucine + ATP = L-leucyl-tRNA(Leu) + AMP + diphosphate</text>
        <dbReference type="Rhea" id="RHEA:11688"/>
        <dbReference type="Rhea" id="RHEA-COMP:9613"/>
        <dbReference type="Rhea" id="RHEA-COMP:9622"/>
        <dbReference type="ChEBI" id="CHEBI:30616"/>
        <dbReference type="ChEBI" id="CHEBI:33019"/>
        <dbReference type="ChEBI" id="CHEBI:57427"/>
        <dbReference type="ChEBI" id="CHEBI:78442"/>
        <dbReference type="ChEBI" id="CHEBI:78494"/>
        <dbReference type="ChEBI" id="CHEBI:456215"/>
        <dbReference type="EC" id="6.1.1.4"/>
    </reaction>
</comment>
<feature type="non-terminal residue" evidence="13">
    <location>
        <position position="1"/>
    </location>
</feature>
<keyword evidence="5 9" id="KW-0067">ATP-binding</keyword>
<proteinExistence type="inferred from homology"/>
<dbReference type="InterPro" id="IPR025709">
    <property type="entry name" value="Leu_tRNA-synth_edit"/>
</dbReference>
<dbReference type="InterPro" id="IPR002302">
    <property type="entry name" value="Leu-tRNA-ligase"/>
</dbReference>
<dbReference type="FunFam" id="1.10.730.10:FF:000002">
    <property type="entry name" value="Leucine--tRNA ligase"/>
    <property type="match status" value="1"/>
</dbReference>
<dbReference type="GO" id="GO:0002161">
    <property type="term" value="F:aminoacyl-tRNA deacylase activity"/>
    <property type="evidence" value="ECO:0007669"/>
    <property type="project" value="InterPro"/>
</dbReference>
<evidence type="ECO:0000259" key="12">
    <source>
        <dbReference type="Pfam" id="PF13603"/>
    </source>
</evidence>
<dbReference type="SUPFAM" id="SSF52374">
    <property type="entry name" value="Nucleotidylyl transferase"/>
    <property type="match status" value="1"/>
</dbReference>
<dbReference type="EMBL" id="JADGJH010000638">
    <property type="protein sequence ID" value="KAJ3124985.1"/>
    <property type="molecule type" value="Genomic_DNA"/>
</dbReference>
<evidence type="ECO:0000256" key="1">
    <source>
        <dbReference type="ARBA" id="ARBA00005594"/>
    </source>
</evidence>